<evidence type="ECO:0000256" key="1">
    <source>
        <dbReference type="SAM" id="Phobius"/>
    </source>
</evidence>
<dbReference type="EMBL" id="PYGK01000002">
    <property type="protein sequence ID" value="PSL34939.1"/>
    <property type="molecule type" value="Genomic_DNA"/>
</dbReference>
<sequence length="187" mass="20874">MSQQEPTLKNPIKIGPIIGILIMMVIANGCFSSHREKQNETKYIPVLKAMMTDNTVAVAKVDPTYKEVSMKIMGIPVKHYEVTYTYEVNGGGPYNGTRVLSNPPTSAEMPLYYAKSDPSYSSFEPEEDIKRITEKAASNSNLYWAIGWFAIAVLALLGYLSEARAYLRAKKAIRAREEAAYQSATNY</sequence>
<accession>A0A2P8GLU4</accession>
<organism evidence="2 3">
    <name type="scientific">Chitinophaga ginsengisoli</name>
    <dbReference type="NCBI Taxonomy" id="363837"/>
    <lineage>
        <taxon>Bacteria</taxon>
        <taxon>Pseudomonadati</taxon>
        <taxon>Bacteroidota</taxon>
        <taxon>Chitinophagia</taxon>
        <taxon>Chitinophagales</taxon>
        <taxon>Chitinophagaceae</taxon>
        <taxon>Chitinophaga</taxon>
    </lineage>
</organism>
<evidence type="ECO:0000313" key="3">
    <source>
        <dbReference type="Proteomes" id="UP000240978"/>
    </source>
</evidence>
<keyword evidence="1" id="KW-0472">Membrane</keyword>
<keyword evidence="1" id="KW-0812">Transmembrane</keyword>
<name>A0A2P8GLU4_9BACT</name>
<evidence type="ECO:0000313" key="2">
    <source>
        <dbReference type="EMBL" id="PSL34939.1"/>
    </source>
</evidence>
<keyword evidence="3" id="KW-1185">Reference proteome</keyword>
<dbReference type="Proteomes" id="UP000240978">
    <property type="component" value="Unassembled WGS sequence"/>
</dbReference>
<feature type="transmembrane region" description="Helical" evidence="1">
    <location>
        <begin position="141"/>
        <end position="160"/>
    </location>
</feature>
<gene>
    <name evidence="2" type="ORF">CLV42_102513</name>
</gene>
<keyword evidence="1" id="KW-1133">Transmembrane helix</keyword>
<dbReference type="OrthoDB" id="660244at2"/>
<protein>
    <recommendedName>
        <fullName evidence="4">DUF3592 domain-containing protein</fullName>
    </recommendedName>
</protein>
<feature type="transmembrane region" description="Helical" evidence="1">
    <location>
        <begin position="12"/>
        <end position="31"/>
    </location>
</feature>
<proteinExistence type="predicted"/>
<dbReference type="AlphaFoldDB" id="A0A2P8GLU4"/>
<dbReference type="RefSeq" id="WP_106601190.1">
    <property type="nucleotide sequence ID" value="NZ_PYGK01000002.1"/>
</dbReference>
<reference evidence="2 3" key="1">
    <citation type="submission" date="2018-03" db="EMBL/GenBank/DDBJ databases">
        <title>Genomic Encyclopedia of Archaeal and Bacterial Type Strains, Phase II (KMG-II): from individual species to whole genera.</title>
        <authorList>
            <person name="Goeker M."/>
        </authorList>
    </citation>
    <scope>NUCLEOTIDE SEQUENCE [LARGE SCALE GENOMIC DNA]</scope>
    <source>
        <strain evidence="2 3">DSM 18107</strain>
    </source>
</reference>
<comment type="caution">
    <text evidence="2">The sequence shown here is derived from an EMBL/GenBank/DDBJ whole genome shotgun (WGS) entry which is preliminary data.</text>
</comment>
<evidence type="ECO:0008006" key="4">
    <source>
        <dbReference type="Google" id="ProtNLM"/>
    </source>
</evidence>